<dbReference type="Gene3D" id="3.30.70.1290">
    <property type="entry name" value="Transposase IS200-like"/>
    <property type="match status" value="1"/>
</dbReference>
<feature type="domain" description="Transposase IS200-like" evidence="1">
    <location>
        <begin position="24"/>
        <end position="64"/>
    </location>
</feature>
<reference evidence="2" key="1">
    <citation type="submission" date="2023-03" db="EMBL/GenBank/DDBJ databases">
        <title>Actinoallomurus iriomotensis NBRC 103681.</title>
        <authorList>
            <person name="Ichikawa N."/>
            <person name="Sato H."/>
            <person name="Tonouchi N."/>
        </authorList>
    </citation>
    <scope>NUCLEOTIDE SEQUENCE</scope>
    <source>
        <strain evidence="2">NBRC 103681</strain>
    </source>
</reference>
<evidence type="ECO:0000259" key="1">
    <source>
        <dbReference type="Pfam" id="PF01797"/>
    </source>
</evidence>
<dbReference type="EMBL" id="BSTJ01000001">
    <property type="protein sequence ID" value="GLY72818.1"/>
    <property type="molecule type" value="Genomic_DNA"/>
</dbReference>
<evidence type="ECO:0000313" key="2">
    <source>
        <dbReference type="EMBL" id="GLY72818.1"/>
    </source>
</evidence>
<dbReference type="GO" id="GO:0006313">
    <property type="term" value="P:DNA transposition"/>
    <property type="evidence" value="ECO:0007669"/>
    <property type="project" value="InterPro"/>
</dbReference>
<dbReference type="SUPFAM" id="SSF143422">
    <property type="entry name" value="Transposase IS200-like"/>
    <property type="match status" value="1"/>
</dbReference>
<accession>A0A9W6VID8</accession>
<sequence length="71" mass="7878">MNRRCLYVSGAAAAGRVRRFSGAVYDLGLHMVSCPKYRRPVLDGQAAARLEELIHAKADERGWENTKEDGS</sequence>
<evidence type="ECO:0000313" key="3">
    <source>
        <dbReference type="Proteomes" id="UP001165135"/>
    </source>
</evidence>
<protein>
    <recommendedName>
        <fullName evidence="1">Transposase IS200-like domain-containing protein</fullName>
    </recommendedName>
</protein>
<proteinExistence type="predicted"/>
<comment type="caution">
    <text evidence="2">The sequence shown here is derived from an EMBL/GenBank/DDBJ whole genome shotgun (WGS) entry which is preliminary data.</text>
</comment>
<organism evidence="2 3">
    <name type="scientific">Actinoallomurus iriomotensis</name>
    <dbReference type="NCBI Taxonomy" id="478107"/>
    <lineage>
        <taxon>Bacteria</taxon>
        <taxon>Bacillati</taxon>
        <taxon>Actinomycetota</taxon>
        <taxon>Actinomycetes</taxon>
        <taxon>Streptosporangiales</taxon>
        <taxon>Thermomonosporaceae</taxon>
        <taxon>Actinoallomurus</taxon>
    </lineage>
</organism>
<gene>
    <name evidence="2" type="ORF">Airi01_010850</name>
</gene>
<dbReference type="Pfam" id="PF01797">
    <property type="entry name" value="Y1_Tnp"/>
    <property type="match status" value="1"/>
</dbReference>
<dbReference type="AlphaFoldDB" id="A0A9W6VID8"/>
<dbReference type="Proteomes" id="UP001165135">
    <property type="component" value="Unassembled WGS sequence"/>
</dbReference>
<name>A0A9W6VID8_9ACTN</name>
<dbReference type="GO" id="GO:0004803">
    <property type="term" value="F:transposase activity"/>
    <property type="evidence" value="ECO:0007669"/>
    <property type="project" value="InterPro"/>
</dbReference>
<dbReference type="InterPro" id="IPR036515">
    <property type="entry name" value="Transposase_17_sf"/>
</dbReference>
<dbReference type="GO" id="GO:0003677">
    <property type="term" value="F:DNA binding"/>
    <property type="evidence" value="ECO:0007669"/>
    <property type="project" value="InterPro"/>
</dbReference>
<dbReference type="InterPro" id="IPR002686">
    <property type="entry name" value="Transposase_17"/>
</dbReference>